<sequence>MTRSVFVKLGFAAFLAAAPLLPACLSAPDGTEDVESTGRASMSLVTQTNGRVYRLSNAIFSIQGPVFTYLTSTDDPNETTLTAALPTGDYLSVLEPGWVLERDDGWGAFVPVQATLASGNPVPFTIFDGATTPLVYQFQTDGTIITVGEGQLDISIEVTEVGVGGACTPLGAGCADGEWCVPGEVLESAPACLTTGDIPIGGACDAPDSLCVANALCGDFGSGAVCIELCPASDLGAPCASGGICSDIGYTEFGICY</sequence>
<dbReference type="AlphaFoldDB" id="A0A2L0F0W7"/>
<keyword evidence="1" id="KW-0732">Signal</keyword>
<evidence type="ECO:0000313" key="3">
    <source>
        <dbReference type="Proteomes" id="UP000238348"/>
    </source>
</evidence>
<gene>
    <name evidence="2" type="ORF">SOCE26_066580</name>
</gene>
<accession>A0A2L0F0W7</accession>
<proteinExistence type="predicted"/>
<evidence type="ECO:0000256" key="1">
    <source>
        <dbReference type="SAM" id="SignalP"/>
    </source>
</evidence>
<reference evidence="2 3" key="1">
    <citation type="submission" date="2015-09" db="EMBL/GenBank/DDBJ databases">
        <title>Sorangium comparison.</title>
        <authorList>
            <person name="Zaburannyi N."/>
            <person name="Bunk B."/>
            <person name="Overmann J."/>
            <person name="Mueller R."/>
        </authorList>
    </citation>
    <scope>NUCLEOTIDE SEQUENCE [LARGE SCALE GENOMIC DNA]</scope>
    <source>
        <strain evidence="2 3">So ce26</strain>
    </source>
</reference>
<evidence type="ECO:0008006" key="4">
    <source>
        <dbReference type="Google" id="ProtNLM"/>
    </source>
</evidence>
<protein>
    <recommendedName>
        <fullName evidence="4">Secreted protein</fullName>
    </recommendedName>
</protein>
<organism evidence="2 3">
    <name type="scientific">Sorangium cellulosum</name>
    <name type="common">Polyangium cellulosum</name>
    <dbReference type="NCBI Taxonomy" id="56"/>
    <lineage>
        <taxon>Bacteria</taxon>
        <taxon>Pseudomonadati</taxon>
        <taxon>Myxococcota</taxon>
        <taxon>Polyangia</taxon>
        <taxon>Polyangiales</taxon>
        <taxon>Polyangiaceae</taxon>
        <taxon>Sorangium</taxon>
    </lineage>
</organism>
<dbReference type="Proteomes" id="UP000238348">
    <property type="component" value="Chromosome"/>
</dbReference>
<dbReference type="RefSeq" id="WP_104983597.1">
    <property type="nucleotide sequence ID" value="NZ_CP012673.1"/>
</dbReference>
<dbReference type="EMBL" id="CP012673">
    <property type="protein sequence ID" value="AUX45177.1"/>
    <property type="molecule type" value="Genomic_DNA"/>
</dbReference>
<evidence type="ECO:0000313" key="2">
    <source>
        <dbReference type="EMBL" id="AUX45177.1"/>
    </source>
</evidence>
<dbReference type="OrthoDB" id="5507525at2"/>
<feature type="chain" id="PRO_5014843518" description="Secreted protein" evidence="1">
    <location>
        <begin position="28"/>
        <end position="257"/>
    </location>
</feature>
<name>A0A2L0F0W7_SORCE</name>
<feature type="signal peptide" evidence="1">
    <location>
        <begin position="1"/>
        <end position="27"/>
    </location>
</feature>